<reference evidence="3" key="1">
    <citation type="journal article" date="2021" name="Front. Microbiol.">
        <title>Comprehensive Comparative Genomics and Phenotyping of Methylobacterium Species.</title>
        <authorList>
            <person name="Alessa O."/>
            <person name="Ogura Y."/>
            <person name="Fujitani Y."/>
            <person name="Takami H."/>
            <person name="Hayashi T."/>
            <person name="Sahin N."/>
            <person name="Tani A."/>
        </authorList>
    </citation>
    <scope>NUCLEOTIDE SEQUENCE</scope>
    <source>
        <strain evidence="3">NBRC 15689</strain>
    </source>
</reference>
<dbReference type="PANTHER" id="PTHR38589:SF1">
    <property type="entry name" value="BLR0621 PROTEIN"/>
    <property type="match status" value="1"/>
</dbReference>
<evidence type="ECO:0000256" key="1">
    <source>
        <dbReference type="SAM" id="SignalP"/>
    </source>
</evidence>
<protein>
    <recommendedName>
        <fullName evidence="2">L,D-TPase catalytic domain-containing protein</fullName>
    </recommendedName>
</protein>
<feature type="domain" description="L,D-TPase catalytic" evidence="2">
    <location>
        <begin position="66"/>
        <end position="225"/>
    </location>
</feature>
<evidence type="ECO:0000313" key="4">
    <source>
        <dbReference type="Proteomes" id="UP001055156"/>
    </source>
</evidence>
<feature type="signal peptide" evidence="1">
    <location>
        <begin position="1"/>
        <end position="23"/>
    </location>
</feature>
<dbReference type="InterPro" id="IPR005490">
    <property type="entry name" value="LD_TPept_cat_dom"/>
</dbReference>
<keyword evidence="1" id="KW-0732">Signal</keyword>
<dbReference type="RefSeq" id="WP_238309288.1">
    <property type="nucleotide sequence ID" value="NZ_BPQV01000001.1"/>
</dbReference>
<dbReference type="EMBL" id="BPQV01000001">
    <property type="protein sequence ID" value="GJE25332.1"/>
    <property type="molecule type" value="Genomic_DNA"/>
</dbReference>
<reference evidence="3" key="2">
    <citation type="submission" date="2021-08" db="EMBL/GenBank/DDBJ databases">
        <authorList>
            <person name="Tani A."/>
            <person name="Ola A."/>
            <person name="Ogura Y."/>
            <person name="Katsura K."/>
            <person name="Hayashi T."/>
        </authorList>
    </citation>
    <scope>NUCLEOTIDE SEQUENCE</scope>
    <source>
        <strain evidence="3">NBRC 15689</strain>
    </source>
</reference>
<accession>A0ABQ4T121</accession>
<feature type="chain" id="PRO_5045906794" description="L,D-TPase catalytic domain-containing protein" evidence="1">
    <location>
        <begin position="24"/>
        <end position="243"/>
    </location>
</feature>
<evidence type="ECO:0000313" key="3">
    <source>
        <dbReference type="EMBL" id="GJE25332.1"/>
    </source>
</evidence>
<proteinExistence type="predicted"/>
<gene>
    <name evidence="3" type="ORF">LKMONMHP_0167</name>
</gene>
<sequence>MPLPIGRCAAPFLVGLAAASAQAREGACESLPAGIDRLVLVTGAGFASGNGRLRLFRRNGADASWHAVSPPEPVVLGRHGLAWGHPFRDAARPGEPVKREGDGRTPAGLYRLGRSFGFPATVRPGHLVLRPGRTVCVDDPDSPAYNHLVPVRQGRVAPKGEDMGAEPLYRRGLVIAYPSDAAQRAGSCIFLHVWRGPTTGTAGCVALPERRVAAIQNFASRGAAIAILPETALPRFSACLPRP</sequence>
<organism evidence="3 4">
    <name type="scientific">Methylobacterium organophilum</name>
    <dbReference type="NCBI Taxonomy" id="410"/>
    <lineage>
        <taxon>Bacteria</taxon>
        <taxon>Pseudomonadati</taxon>
        <taxon>Pseudomonadota</taxon>
        <taxon>Alphaproteobacteria</taxon>
        <taxon>Hyphomicrobiales</taxon>
        <taxon>Methylobacteriaceae</taxon>
        <taxon>Methylobacterium</taxon>
    </lineage>
</organism>
<name>A0ABQ4T121_METOR</name>
<keyword evidence="4" id="KW-1185">Reference proteome</keyword>
<comment type="caution">
    <text evidence="3">The sequence shown here is derived from an EMBL/GenBank/DDBJ whole genome shotgun (WGS) entry which is preliminary data.</text>
</comment>
<dbReference type="PANTHER" id="PTHR38589">
    <property type="entry name" value="BLR0621 PROTEIN"/>
    <property type="match status" value="1"/>
</dbReference>
<dbReference type="Proteomes" id="UP001055156">
    <property type="component" value="Unassembled WGS sequence"/>
</dbReference>
<evidence type="ECO:0000259" key="2">
    <source>
        <dbReference type="Pfam" id="PF03734"/>
    </source>
</evidence>
<dbReference type="Pfam" id="PF03734">
    <property type="entry name" value="YkuD"/>
    <property type="match status" value="1"/>
</dbReference>